<sequence>MGVVNVMEKVKITERQARSIETLLKVWDGDLERCVLCKVGGFNSAYEPINELTFDDFVKALYIGYEIEPEFKANDYVLFDDGSIGRYIPAPKGFSVKHHPVRHATDEEIEHEKERVKWAEIGRKVNEWREGDIVERLDGELMEITRMAINTSGNKFPFVDSVQMTIEHLNEHFTLVCPIENRFDK</sequence>
<gene>
    <name evidence="1" type="ORF">HNR53_003160</name>
</gene>
<evidence type="ECO:0000313" key="2">
    <source>
        <dbReference type="Proteomes" id="UP000531594"/>
    </source>
</evidence>
<accession>A0A7X0LVY4</accession>
<keyword evidence="2" id="KW-1185">Reference proteome</keyword>
<evidence type="ECO:0000313" key="1">
    <source>
        <dbReference type="EMBL" id="MBB6446501.1"/>
    </source>
</evidence>
<protein>
    <submittedName>
        <fullName evidence="1">Uncharacterized protein</fullName>
    </submittedName>
</protein>
<organism evidence="1 2">
    <name type="scientific">Bacillus benzoevorans</name>
    <dbReference type="NCBI Taxonomy" id="1456"/>
    <lineage>
        <taxon>Bacteria</taxon>
        <taxon>Bacillati</taxon>
        <taxon>Bacillota</taxon>
        <taxon>Bacilli</taxon>
        <taxon>Bacillales</taxon>
        <taxon>Bacillaceae</taxon>
        <taxon>Bacillus</taxon>
    </lineage>
</organism>
<dbReference type="EMBL" id="JACHGK010000011">
    <property type="protein sequence ID" value="MBB6446501.1"/>
    <property type="molecule type" value="Genomic_DNA"/>
</dbReference>
<name>A0A7X0LVY4_9BACI</name>
<dbReference type="Proteomes" id="UP000531594">
    <property type="component" value="Unassembled WGS sequence"/>
</dbReference>
<proteinExistence type="predicted"/>
<dbReference type="AlphaFoldDB" id="A0A7X0LVY4"/>
<dbReference type="RefSeq" id="WP_184527553.1">
    <property type="nucleotide sequence ID" value="NZ_JACHGK010000011.1"/>
</dbReference>
<comment type="caution">
    <text evidence="1">The sequence shown here is derived from an EMBL/GenBank/DDBJ whole genome shotgun (WGS) entry which is preliminary data.</text>
</comment>
<reference evidence="1 2" key="1">
    <citation type="submission" date="2020-08" db="EMBL/GenBank/DDBJ databases">
        <title>Genomic Encyclopedia of Type Strains, Phase IV (KMG-IV): sequencing the most valuable type-strain genomes for metagenomic binning, comparative biology and taxonomic classification.</title>
        <authorList>
            <person name="Goeker M."/>
        </authorList>
    </citation>
    <scope>NUCLEOTIDE SEQUENCE [LARGE SCALE GENOMIC DNA]</scope>
    <source>
        <strain evidence="1 2">DSM 5391</strain>
    </source>
</reference>